<evidence type="ECO:0000256" key="12">
    <source>
        <dbReference type="ARBA" id="ARBA00023012"/>
    </source>
</evidence>
<dbReference type="SMART" id="SM00448">
    <property type="entry name" value="REC"/>
    <property type="match status" value="1"/>
</dbReference>
<dbReference type="InterPro" id="IPR036641">
    <property type="entry name" value="HPT_dom_sf"/>
</dbReference>
<evidence type="ECO:0000259" key="19">
    <source>
        <dbReference type="PROSITE" id="PS50885"/>
    </source>
</evidence>
<dbReference type="CDD" id="cd17546">
    <property type="entry name" value="REC_hyHK_CKI1_RcsC-like"/>
    <property type="match status" value="1"/>
</dbReference>
<dbReference type="Pfam" id="PF00072">
    <property type="entry name" value="Response_reg"/>
    <property type="match status" value="1"/>
</dbReference>
<feature type="transmembrane region" description="Helical" evidence="16">
    <location>
        <begin position="69"/>
        <end position="86"/>
    </location>
</feature>
<dbReference type="CDD" id="cd16922">
    <property type="entry name" value="HATPase_EvgS-ArcB-TorS-like"/>
    <property type="match status" value="1"/>
</dbReference>
<keyword evidence="9" id="KW-0418">Kinase</keyword>
<dbReference type="PROSITE" id="PS50885">
    <property type="entry name" value="HAMP"/>
    <property type="match status" value="1"/>
</dbReference>
<keyword evidence="11 16" id="KW-1133">Transmembrane helix</keyword>
<reference evidence="21" key="1">
    <citation type="submission" date="2022-04" db="EMBL/GenBank/DDBJ databases">
        <title>Lysobacter sp. CAU 1642 isolated from sea sand.</title>
        <authorList>
            <person name="Kim W."/>
        </authorList>
    </citation>
    <scope>NUCLEOTIDE SEQUENCE</scope>
    <source>
        <strain evidence="21">CAU 1642</strain>
    </source>
</reference>
<dbReference type="SUPFAM" id="SSF55874">
    <property type="entry name" value="ATPase domain of HSP90 chaperone/DNA topoisomerase II/histidine kinase"/>
    <property type="match status" value="1"/>
</dbReference>
<accession>A0ABT0GKG9</accession>
<feature type="domain" description="Histidine kinase" evidence="17">
    <location>
        <begin position="542"/>
        <end position="759"/>
    </location>
</feature>
<dbReference type="SMART" id="SM00387">
    <property type="entry name" value="HATPase_c"/>
    <property type="match status" value="1"/>
</dbReference>
<dbReference type="Gene3D" id="1.20.120.160">
    <property type="entry name" value="HPT domain"/>
    <property type="match status" value="1"/>
</dbReference>
<evidence type="ECO:0000256" key="7">
    <source>
        <dbReference type="ARBA" id="ARBA00022679"/>
    </source>
</evidence>
<evidence type="ECO:0000256" key="9">
    <source>
        <dbReference type="ARBA" id="ARBA00022777"/>
    </source>
</evidence>
<dbReference type="PROSITE" id="PS50894">
    <property type="entry name" value="HPT"/>
    <property type="match status" value="1"/>
</dbReference>
<evidence type="ECO:0000256" key="13">
    <source>
        <dbReference type="ARBA" id="ARBA00023136"/>
    </source>
</evidence>
<keyword evidence="7" id="KW-0808">Transferase</keyword>
<dbReference type="Pfam" id="PF00512">
    <property type="entry name" value="HisKA"/>
    <property type="match status" value="1"/>
</dbReference>
<dbReference type="PANTHER" id="PTHR43047:SF72">
    <property type="entry name" value="OSMOSENSING HISTIDINE PROTEIN KINASE SLN1"/>
    <property type="match status" value="1"/>
</dbReference>
<evidence type="ECO:0000256" key="15">
    <source>
        <dbReference type="PROSITE-ProRule" id="PRU00169"/>
    </source>
</evidence>
<feature type="domain" description="Response regulatory" evidence="18">
    <location>
        <begin position="783"/>
        <end position="897"/>
    </location>
</feature>
<keyword evidence="4" id="KW-1003">Cell membrane</keyword>
<dbReference type="Gene3D" id="3.40.50.2300">
    <property type="match status" value="1"/>
</dbReference>
<dbReference type="InterPro" id="IPR003660">
    <property type="entry name" value="HAMP_dom"/>
</dbReference>
<feature type="transmembrane region" description="Helical" evidence="16">
    <location>
        <begin position="415"/>
        <end position="435"/>
    </location>
</feature>
<protein>
    <recommendedName>
        <fullName evidence="3">histidine kinase</fullName>
        <ecNumber evidence="3">2.7.13.3</ecNumber>
    </recommendedName>
</protein>
<evidence type="ECO:0000259" key="17">
    <source>
        <dbReference type="PROSITE" id="PS50109"/>
    </source>
</evidence>
<dbReference type="Proteomes" id="UP001431449">
    <property type="component" value="Unassembled WGS sequence"/>
</dbReference>
<evidence type="ECO:0000256" key="5">
    <source>
        <dbReference type="ARBA" id="ARBA00022519"/>
    </source>
</evidence>
<dbReference type="PRINTS" id="PR00344">
    <property type="entry name" value="BCTRLSENSOR"/>
</dbReference>
<comment type="subcellular location">
    <subcellularLocation>
        <location evidence="2">Cell inner membrane</location>
        <topology evidence="2">Multi-pass membrane protein</topology>
    </subcellularLocation>
</comment>
<evidence type="ECO:0000256" key="14">
    <source>
        <dbReference type="PROSITE-ProRule" id="PRU00110"/>
    </source>
</evidence>
<evidence type="ECO:0000256" key="11">
    <source>
        <dbReference type="ARBA" id="ARBA00022989"/>
    </source>
</evidence>
<keyword evidence="10 21" id="KW-0547">Nucleotide-binding</keyword>
<dbReference type="GO" id="GO:0005524">
    <property type="term" value="F:ATP binding"/>
    <property type="evidence" value="ECO:0007669"/>
    <property type="project" value="UniProtKB-KW"/>
</dbReference>
<sequence>MSRIDRRILAWRAALAVLLGVLANAVAVGTPGAVPLLLGLVVPTRFANRGQTGWALGAGLLVGLATRDAGLAVFCGFLGVVSVLLARRSLGQRLLLTPLLALPVAAVVLHLEPPLAPWPLALALLCLNALLAQFASHLLFDLPFSRQRRQLPTLRSLLTSRFTAALAPGLFVGLLLVGQWYWQGMLVDAAEQTRRAQAQLSTYVRDHVGEHLRAVAQAADNASASGHPPGLAGLRRRLSGFLTLLVTDAEGNLVDFHAPGASGSVGPVSDRDYFQVPQQTGQPFVSDVFRGRGFGNDPLVAVSAPYRDAQGHFLGVVEGSLSLAAIGRRLAEVGAAEGVDAVLRDARGAVIASTLPGHAPTELLDDPALSPGARMGAAVLSGTGNALLAEDVIDSLGWRLATLRQLAPIARHQTLGHFLLGLLCVAGLALIHWLAARFARTLSGPLDQLLLHIRAIDLEQPHSLRPVHLDGRFAELAELREDFNGMLRRLAELDQGLRTALRDQAETNYELEQRVARRTEDLRDALSKARRLADAKSTFLANMSHELRTPLTSILGYAELAMESDGDAQAQREALETIRRQGEHLLAVVNDVLDAGRIESGSLRVEATPIGIAELLRDLRATFSERARRLGLELVVEADPDLPPALIADPLRLRQVLINLIGNALKFTPAGRIEVRARRWGAALVFSVRDTGIGLDEEARLRLFLPFSQADLSTTRRFGGSGLGLFISRRLAEAMGGRLCLHSRPGLGSRFSVVFPLGLAAAEAPPLPPARALGVGAPRLRGRVLVADDVEDLRRLVMVLVGATGAEVRDCADGEEALALSASWRPDLVLMDMHMPVMDGMQATRQLRSRGFAGPVVALTADVLAEDRRRFLDAGCTDVLHKPIRRDALHALLARHLPAAGRSVPASSASAGTIDALRQRYAARLGEESTQIEALAGAADRDQLLERLHTLKGSAGTFGFTEVSAAAAELEASLKSRNCAGEDTPDLLAAVVRLMRSAGAGFNADSGTTATSGTLRG</sequence>
<evidence type="ECO:0000313" key="22">
    <source>
        <dbReference type="Proteomes" id="UP001431449"/>
    </source>
</evidence>
<evidence type="ECO:0000256" key="2">
    <source>
        <dbReference type="ARBA" id="ARBA00004429"/>
    </source>
</evidence>
<keyword evidence="6 15" id="KW-0597">Phosphoprotein</keyword>
<dbReference type="CDD" id="cd12914">
    <property type="entry name" value="PDC1_DGC_like"/>
    <property type="match status" value="1"/>
</dbReference>
<feature type="domain" description="HPt" evidence="20">
    <location>
        <begin position="910"/>
        <end position="1005"/>
    </location>
</feature>
<dbReference type="SUPFAM" id="SSF47384">
    <property type="entry name" value="Homodimeric domain of signal transducing histidine kinase"/>
    <property type="match status" value="1"/>
</dbReference>
<feature type="modified residue" description="Phosphohistidine" evidence="14">
    <location>
        <position position="949"/>
    </location>
</feature>
<keyword evidence="13 16" id="KW-0472">Membrane</keyword>
<evidence type="ECO:0000313" key="21">
    <source>
        <dbReference type="EMBL" id="MCK7595055.1"/>
    </source>
</evidence>
<evidence type="ECO:0000256" key="16">
    <source>
        <dbReference type="SAM" id="Phobius"/>
    </source>
</evidence>
<gene>
    <name evidence="21" type="ORF">M0G41_15400</name>
</gene>
<dbReference type="CDD" id="cd00082">
    <property type="entry name" value="HisKA"/>
    <property type="match status" value="1"/>
</dbReference>
<feature type="modified residue" description="4-aspartylphosphate" evidence="15">
    <location>
        <position position="832"/>
    </location>
</feature>
<dbReference type="InterPro" id="IPR004358">
    <property type="entry name" value="Sig_transdc_His_kin-like_C"/>
</dbReference>
<dbReference type="SUPFAM" id="SSF47226">
    <property type="entry name" value="Histidine-containing phosphotransfer domain, HPT domain"/>
    <property type="match status" value="1"/>
</dbReference>
<feature type="transmembrane region" description="Helical" evidence="16">
    <location>
        <begin position="117"/>
        <end position="140"/>
    </location>
</feature>
<keyword evidence="10 21" id="KW-0067">ATP-binding</keyword>
<proteinExistence type="predicted"/>
<dbReference type="InterPro" id="IPR011006">
    <property type="entry name" value="CheY-like_superfamily"/>
</dbReference>
<dbReference type="EC" id="2.7.13.3" evidence="3"/>
<evidence type="ECO:0000256" key="4">
    <source>
        <dbReference type="ARBA" id="ARBA00022475"/>
    </source>
</evidence>
<dbReference type="Pfam" id="PF01627">
    <property type="entry name" value="Hpt"/>
    <property type="match status" value="1"/>
</dbReference>
<dbReference type="Gene3D" id="3.30.565.10">
    <property type="entry name" value="Histidine kinase-like ATPase, C-terminal domain"/>
    <property type="match status" value="1"/>
</dbReference>
<evidence type="ECO:0000256" key="6">
    <source>
        <dbReference type="ARBA" id="ARBA00022553"/>
    </source>
</evidence>
<dbReference type="PANTHER" id="PTHR43047">
    <property type="entry name" value="TWO-COMPONENT HISTIDINE PROTEIN KINASE"/>
    <property type="match status" value="1"/>
</dbReference>
<dbReference type="InterPro" id="IPR005467">
    <property type="entry name" value="His_kinase_dom"/>
</dbReference>
<dbReference type="Gene3D" id="3.30.450.20">
    <property type="entry name" value="PAS domain"/>
    <property type="match status" value="1"/>
</dbReference>
<dbReference type="InterPro" id="IPR036890">
    <property type="entry name" value="HATPase_C_sf"/>
</dbReference>
<feature type="transmembrane region" description="Helical" evidence="16">
    <location>
        <begin position="93"/>
        <end position="111"/>
    </location>
</feature>
<dbReference type="PROSITE" id="PS50109">
    <property type="entry name" value="HIS_KIN"/>
    <property type="match status" value="1"/>
</dbReference>
<dbReference type="EMBL" id="JALNMH010000013">
    <property type="protein sequence ID" value="MCK7595055.1"/>
    <property type="molecule type" value="Genomic_DNA"/>
</dbReference>
<dbReference type="InterPro" id="IPR003661">
    <property type="entry name" value="HisK_dim/P_dom"/>
</dbReference>
<evidence type="ECO:0000259" key="20">
    <source>
        <dbReference type="PROSITE" id="PS50894"/>
    </source>
</evidence>
<dbReference type="Gene3D" id="1.10.287.130">
    <property type="match status" value="1"/>
</dbReference>
<evidence type="ECO:0000256" key="8">
    <source>
        <dbReference type="ARBA" id="ARBA00022692"/>
    </source>
</evidence>
<dbReference type="InterPro" id="IPR036097">
    <property type="entry name" value="HisK_dim/P_sf"/>
</dbReference>
<dbReference type="InterPro" id="IPR001789">
    <property type="entry name" value="Sig_transdc_resp-reg_receiver"/>
</dbReference>
<dbReference type="Pfam" id="PF02518">
    <property type="entry name" value="HATPase_c"/>
    <property type="match status" value="1"/>
</dbReference>
<dbReference type="SUPFAM" id="SSF52172">
    <property type="entry name" value="CheY-like"/>
    <property type="match status" value="1"/>
</dbReference>
<evidence type="ECO:0000259" key="18">
    <source>
        <dbReference type="PROSITE" id="PS50110"/>
    </source>
</evidence>
<dbReference type="InterPro" id="IPR008207">
    <property type="entry name" value="Sig_transdc_His_kin_Hpt_dom"/>
</dbReference>
<dbReference type="PROSITE" id="PS50110">
    <property type="entry name" value="RESPONSE_REGULATORY"/>
    <property type="match status" value="1"/>
</dbReference>
<organism evidence="21 22">
    <name type="scientific">Pseudomarimonas salicorniae</name>
    <dbReference type="NCBI Taxonomy" id="2933270"/>
    <lineage>
        <taxon>Bacteria</taxon>
        <taxon>Pseudomonadati</taxon>
        <taxon>Pseudomonadota</taxon>
        <taxon>Gammaproteobacteria</taxon>
        <taxon>Lysobacterales</taxon>
        <taxon>Lysobacteraceae</taxon>
        <taxon>Pseudomarimonas</taxon>
    </lineage>
</organism>
<evidence type="ECO:0000256" key="10">
    <source>
        <dbReference type="ARBA" id="ARBA00022840"/>
    </source>
</evidence>
<keyword evidence="5" id="KW-0997">Cell inner membrane</keyword>
<dbReference type="RefSeq" id="WP_248210800.1">
    <property type="nucleotide sequence ID" value="NZ_JALNMH010000013.1"/>
</dbReference>
<comment type="caution">
    <text evidence="21">The sequence shown here is derived from an EMBL/GenBank/DDBJ whole genome shotgun (WGS) entry which is preliminary data.</text>
</comment>
<evidence type="ECO:0000256" key="3">
    <source>
        <dbReference type="ARBA" id="ARBA00012438"/>
    </source>
</evidence>
<dbReference type="SMART" id="SM00388">
    <property type="entry name" value="HisKA"/>
    <property type="match status" value="1"/>
</dbReference>
<keyword evidence="22" id="KW-1185">Reference proteome</keyword>
<comment type="catalytic activity">
    <reaction evidence="1">
        <text>ATP + protein L-histidine = ADP + protein N-phospho-L-histidine.</text>
        <dbReference type="EC" id="2.7.13.3"/>
    </reaction>
</comment>
<evidence type="ECO:0000256" key="1">
    <source>
        <dbReference type="ARBA" id="ARBA00000085"/>
    </source>
</evidence>
<dbReference type="InterPro" id="IPR003594">
    <property type="entry name" value="HATPase_dom"/>
</dbReference>
<keyword evidence="12" id="KW-0902">Two-component regulatory system</keyword>
<name>A0ABT0GKG9_9GAMM</name>
<keyword evidence="8 16" id="KW-0812">Transmembrane</keyword>
<feature type="domain" description="HAMP" evidence="19">
    <location>
        <begin position="440"/>
        <end position="495"/>
    </location>
</feature>